<dbReference type="Proteomes" id="UP000053144">
    <property type="component" value="Unassembled WGS sequence"/>
</dbReference>
<organism evidence="2 3">
    <name type="scientific">Phaseolus angularis</name>
    <name type="common">Azuki bean</name>
    <name type="synonym">Vigna angularis</name>
    <dbReference type="NCBI Taxonomy" id="3914"/>
    <lineage>
        <taxon>Eukaryota</taxon>
        <taxon>Viridiplantae</taxon>
        <taxon>Streptophyta</taxon>
        <taxon>Embryophyta</taxon>
        <taxon>Tracheophyta</taxon>
        <taxon>Spermatophyta</taxon>
        <taxon>Magnoliopsida</taxon>
        <taxon>eudicotyledons</taxon>
        <taxon>Gunneridae</taxon>
        <taxon>Pentapetalae</taxon>
        <taxon>rosids</taxon>
        <taxon>fabids</taxon>
        <taxon>Fabales</taxon>
        <taxon>Fabaceae</taxon>
        <taxon>Papilionoideae</taxon>
        <taxon>50 kb inversion clade</taxon>
        <taxon>NPAAA clade</taxon>
        <taxon>indigoferoid/millettioid clade</taxon>
        <taxon>Phaseoleae</taxon>
        <taxon>Vigna</taxon>
    </lineage>
</organism>
<dbReference type="Gramene" id="KOM26781">
    <property type="protein sequence ID" value="KOM26781"/>
    <property type="gene ID" value="LR48_Vigan317s000200"/>
</dbReference>
<evidence type="ECO:0000313" key="2">
    <source>
        <dbReference type="EMBL" id="KOM26781.1"/>
    </source>
</evidence>
<feature type="compositionally biased region" description="Low complexity" evidence="1">
    <location>
        <begin position="164"/>
        <end position="177"/>
    </location>
</feature>
<evidence type="ECO:0000313" key="3">
    <source>
        <dbReference type="Proteomes" id="UP000053144"/>
    </source>
</evidence>
<evidence type="ECO:0000256" key="1">
    <source>
        <dbReference type="SAM" id="MobiDB-lite"/>
    </source>
</evidence>
<sequence length="223" mass="26165">MQPVSVHNQHPEIVSVLNNQKLFNSQQPEIVQFSATSATRNCFSGGNMKKRQTNKSRWTAVDLERWMKMKIYRGRMAEVDRERRSQQRRRQQRRRARRSGAAWRWRSGLVDRERRRQQRRRQQRRRARRSGAAWRWRSGAAWRWRSRATEAVVAEVAAEEAAAEEATTAKATVVTEGKNGRERRGRMGEHGGRRSESTEGRMGEHGGRRSESTREEEDVGPWK</sequence>
<proteinExistence type="predicted"/>
<reference evidence="3" key="1">
    <citation type="journal article" date="2015" name="Proc. Natl. Acad. Sci. U.S.A.">
        <title>Genome sequencing of adzuki bean (Vigna angularis) provides insight into high starch and low fat accumulation and domestication.</title>
        <authorList>
            <person name="Yang K."/>
            <person name="Tian Z."/>
            <person name="Chen C."/>
            <person name="Luo L."/>
            <person name="Zhao B."/>
            <person name="Wang Z."/>
            <person name="Yu L."/>
            <person name="Li Y."/>
            <person name="Sun Y."/>
            <person name="Li W."/>
            <person name="Chen Y."/>
            <person name="Li Y."/>
            <person name="Zhang Y."/>
            <person name="Ai D."/>
            <person name="Zhao J."/>
            <person name="Shang C."/>
            <person name="Ma Y."/>
            <person name="Wu B."/>
            <person name="Wang M."/>
            <person name="Gao L."/>
            <person name="Sun D."/>
            <person name="Zhang P."/>
            <person name="Guo F."/>
            <person name="Wang W."/>
            <person name="Li Y."/>
            <person name="Wang J."/>
            <person name="Varshney R.K."/>
            <person name="Wang J."/>
            <person name="Ling H.Q."/>
            <person name="Wan P."/>
        </authorList>
    </citation>
    <scope>NUCLEOTIDE SEQUENCE</scope>
    <source>
        <strain evidence="3">cv. Jingnong 6</strain>
    </source>
</reference>
<feature type="compositionally biased region" description="Basic residues" evidence="1">
    <location>
        <begin position="115"/>
        <end position="129"/>
    </location>
</feature>
<dbReference type="AlphaFoldDB" id="A0A0L9T8S4"/>
<feature type="region of interest" description="Disordered" evidence="1">
    <location>
        <begin position="113"/>
        <end position="132"/>
    </location>
</feature>
<feature type="compositionally biased region" description="Basic residues" evidence="1">
    <location>
        <begin position="86"/>
        <end position="98"/>
    </location>
</feature>
<protein>
    <submittedName>
        <fullName evidence="2">Uncharacterized protein</fullName>
    </submittedName>
</protein>
<feature type="compositionally biased region" description="Acidic residues" evidence="1">
    <location>
        <begin position="214"/>
        <end position="223"/>
    </location>
</feature>
<gene>
    <name evidence="2" type="ORF">LR48_Vigan317s000200</name>
</gene>
<name>A0A0L9T8S4_PHAAN</name>
<accession>A0A0L9T8S4</accession>
<dbReference type="EMBL" id="KQ258341">
    <property type="protein sequence ID" value="KOM26781.1"/>
    <property type="molecule type" value="Genomic_DNA"/>
</dbReference>
<feature type="region of interest" description="Disordered" evidence="1">
    <location>
        <begin position="78"/>
        <end position="101"/>
    </location>
</feature>
<feature type="region of interest" description="Disordered" evidence="1">
    <location>
        <begin position="161"/>
        <end position="223"/>
    </location>
</feature>
<feature type="compositionally biased region" description="Basic and acidic residues" evidence="1">
    <location>
        <begin position="178"/>
        <end position="213"/>
    </location>
</feature>